<dbReference type="PANTHER" id="PTHR30055:SF234">
    <property type="entry name" value="HTH-TYPE TRANSCRIPTIONAL REGULATOR BETI"/>
    <property type="match status" value="1"/>
</dbReference>
<dbReference type="Proteomes" id="UP001500392">
    <property type="component" value="Unassembled WGS sequence"/>
</dbReference>
<comment type="caution">
    <text evidence="6">The sequence shown here is derived from an EMBL/GenBank/DDBJ whole genome shotgun (WGS) entry which is preliminary data.</text>
</comment>
<dbReference type="PANTHER" id="PTHR30055">
    <property type="entry name" value="HTH-TYPE TRANSCRIPTIONAL REGULATOR RUTR"/>
    <property type="match status" value="1"/>
</dbReference>
<evidence type="ECO:0000259" key="5">
    <source>
        <dbReference type="PROSITE" id="PS50977"/>
    </source>
</evidence>
<evidence type="ECO:0000313" key="7">
    <source>
        <dbReference type="Proteomes" id="UP001500392"/>
    </source>
</evidence>
<keyword evidence="2 4" id="KW-0238">DNA-binding</keyword>
<gene>
    <name evidence="6" type="ORF">GCM10022414_21540</name>
</gene>
<protein>
    <submittedName>
        <fullName evidence="6">TetR/AcrR family transcriptional regulator</fullName>
    </submittedName>
</protein>
<dbReference type="Gene3D" id="1.10.357.10">
    <property type="entry name" value="Tetracycline Repressor, domain 2"/>
    <property type="match status" value="1"/>
</dbReference>
<evidence type="ECO:0000256" key="2">
    <source>
        <dbReference type="ARBA" id="ARBA00023125"/>
    </source>
</evidence>
<dbReference type="InterPro" id="IPR036271">
    <property type="entry name" value="Tet_transcr_reg_TetR-rel_C_sf"/>
</dbReference>
<name>A0ABP7WTW2_9GAMM</name>
<feature type="domain" description="HTH tetR-type" evidence="5">
    <location>
        <begin position="2"/>
        <end position="62"/>
    </location>
</feature>
<evidence type="ECO:0000256" key="4">
    <source>
        <dbReference type="PROSITE-ProRule" id="PRU00335"/>
    </source>
</evidence>
<dbReference type="SUPFAM" id="SSF46689">
    <property type="entry name" value="Homeodomain-like"/>
    <property type="match status" value="1"/>
</dbReference>
<sequence length="194" mass="20855">MSTAKQDILAAASKLFLAGGIAALSVRAIAKEAGVSTIGIYSHFSGKQGILDMLYIEGFELVAAAMNVDASDLSPRDAVIKGVEGYLHMAVTHEAHYRLIFGENEERYTPSEDASAAAKSTFQHLVDRCSRLLPANARAELAQSTALEIWAFVHGYVSLRHHAIAATMSTEKWNAMATKALTTHIDAIIASHSK</sequence>
<keyword evidence="3" id="KW-0804">Transcription</keyword>
<evidence type="ECO:0000256" key="3">
    <source>
        <dbReference type="ARBA" id="ARBA00023163"/>
    </source>
</evidence>
<dbReference type="PROSITE" id="PS50977">
    <property type="entry name" value="HTH_TETR_2"/>
    <property type="match status" value="1"/>
</dbReference>
<dbReference type="InterPro" id="IPR050109">
    <property type="entry name" value="HTH-type_TetR-like_transc_reg"/>
</dbReference>
<dbReference type="SUPFAM" id="SSF48498">
    <property type="entry name" value="Tetracyclin repressor-like, C-terminal domain"/>
    <property type="match status" value="1"/>
</dbReference>
<feature type="DNA-binding region" description="H-T-H motif" evidence="4">
    <location>
        <begin position="25"/>
        <end position="44"/>
    </location>
</feature>
<accession>A0ABP7WTW2</accession>
<dbReference type="InterPro" id="IPR009057">
    <property type="entry name" value="Homeodomain-like_sf"/>
</dbReference>
<dbReference type="Pfam" id="PF00440">
    <property type="entry name" value="TetR_N"/>
    <property type="match status" value="1"/>
</dbReference>
<dbReference type="InterPro" id="IPR025996">
    <property type="entry name" value="MT1864/Rv1816-like_C"/>
</dbReference>
<dbReference type="EMBL" id="BAABDM010000003">
    <property type="protein sequence ID" value="GAA4096751.1"/>
    <property type="molecule type" value="Genomic_DNA"/>
</dbReference>
<reference evidence="7" key="1">
    <citation type="journal article" date="2019" name="Int. J. Syst. Evol. Microbiol.">
        <title>The Global Catalogue of Microorganisms (GCM) 10K type strain sequencing project: providing services to taxonomists for standard genome sequencing and annotation.</title>
        <authorList>
            <consortium name="The Broad Institute Genomics Platform"/>
            <consortium name="The Broad Institute Genome Sequencing Center for Infectious Disease"/>
            <person name="Wu L."/>
            <person name="Ma J."/>
        </authorList>
    </citation>
    <scope>NUCLEOTIDE SEQUENCE [LARGE SCALE GENOMIC DNA]</scope>
    <source>
        <strain evidence="7">JCM 17304</strain>
    </source>
</reference>
<evidence type="ECO:0000313" key="6">
    <source>
        <dbReference type="EMBL" id="GAA4096751.1"/>
    </source>
</evidence>
<dbReference type="RefSeq" id="WP_344935689.1">
    <property type="nucleotide sequence ID" value="NZ_BAABDM010000003.1"/>
</dbReference>
<dbReference type="PRINTS" id="PR00455">
    <property type="entry name" value="HTHTETR"/>
</dbReference>
<keyword evidence="7" id="KW-1185">Reference proteome</keyword>
<keyword evidence="1" id="KW-0805">Transcription regulation</keyword>
<evidence type="ECO:0000256" key="1">
    <source>
        <dbReference type="ARBA" id="ARBA00023015"/>
    </source>
</evidence>
<organism evidence="6 7">
    <name type="scientific">Zhongshania borealis</name>
    <dbReference type="NCBI Taxonomy" id="889488"/>
    <lineage>
        <taxon>Bacteria</taxon>
        <taxon>Pseudomonadati</taxon>
        <taxon>Pseudomonadota</taxon>
        <taxon>Gammaproteobacteria</taxon>
        <taxon>Cellvibrionales</taxon>
        <taxon>Spongiibacteraceae</taxon>
        <taxon>Zhongshania</taxon>
    </lineage>
</organism>
<dbReference type="Pfam" id="PF13305">
    <property type="entry name" value="TetR_C_33"/>
    <property type="match status" value="1"/>
</dbReference>
<dbReference type="InterPro" id="IPR001647">
    <property type="entry name" value="HTH_TetR"/>
</dbReference>
<proteinExistence type="predicted"/>